<evidence type="ECO:0000313" key="2">
    <source>
        <dbReference type="Proteomes" id="UP000536835"/>
    </source>
</evidence>
<comment type="caution">
    <text evidence="1">The sequence shown here is derived from an EMBL/GenBank/DDBJ whole genome shotgun (WGS) entry which is preliminary data.</text>
</comment>
<organism evidence="1 2">
    <name type="scientific">Parvularcula mediterranea</name>
    <dbReference type="NCBI Taxonomy" id="2732508"/>
    <lineage>
        <taxon>Bacteria</taxon>
        <taxon>Pseudomonadati</taxon>
        <taxon>Pseudomonadota</taxon>
        <taxon>Alphaproteobacteria</taxon>
        <taxon>Parvularculales</taxon>
        <taxon>Parvularculaceae</taxon>
        <taxon>Parvularcula</taxon>
    </lineage>
</organism>
<reference evidence="1 2" key="1">
    <citation type="submission" date="2020-05" db="EMBL/GenBank/DDBJ databases">
        <title>Parvularcula mediterraneae sp. nov., isolated from polypropylene straw from shallow seawater of the seashore of Laganas in Zakynthos island, Greece.</title>
        <authorList>
            <person name="Szabo I."/>
            <person name="Al-Omari J."/>
            <person name="Rado J."/>
            <person name="Szerdahelyi G.S."/>
        </authorList>
    </citation>
    <scope>NUCLEOTIDE SEQUENCE [LARGE SCALE GENOMIC DNA]</scope>
    <source>
        <strain evidence="1 2">ZS-1/3</strain>
    </source>
</reference>
<dbReference type="SUPFAM" id="SSF53335">
    <property type="entry name" value="S-adenosyl-L-methionine-dependent methyltransferases"/>
    <property type="match status" value="1"/>
</dbReference>
<proteinExistence type="predicted"/>
<dbReference type="AlphaFoldDB" id="A0A7Y3W4H7"/>
<protein>
    <submittedName>
        <fullName evidence="1">DUF938 domain-containing protein</fullName>
    </submittedName>
</protein>
<dbReference type="EMBL" id="JABFCX010000002">
    <property type="protein sequence ID" value="NNU15534.1"/>
    <property type="molecule type" value="Genomic_DNA"/>
</dbReference>
<sequence>MTDPKLYSTSAARNKGVIAEAFTRLLPSAESVLEVGSGTGEHAEAILAENPSLRWQASDPKPEERASISARMSALGQPEALPIDTREDGWWQVVPEKVDTIVAINMIHITSIAGYENLFRGAAALLPEGGHLFLYGPFSRRGAMEESNQRFHQSLRERDPEWGVRDLDDTLQPLAARFALGLQHAERVPANNHVVLFRQEGR</sequence>
<dbReference type="InterPro" id="IPR029063">
    <property type="entry name" value="SAM-dependent_MTases_sf"/>
</dbReference>
<dbReference type="Gene3D" id="3.40.50.150">
    <property type="entry name" value="Vaccinia Virus protein VP39"/>
    <property type="match status" value="1"/>
</dbReference>
<dbReference type="Pfam" id="PF06080">
    <property type="entry name" value="DUF938"/>
    <property type="match status" value="1"/>
</dbReference>
<dbReference type="PANTHER" id="PTHR20974">
    <property type="entry name" value="UPF0585 PROTEIN CG18661"/>
    <property type="match status" value="1"/>
</dbReference>
<keyword evidence="2" id="KW-1185">Reference proteome</keyword>
<gene>
    <name evidence="1" type="ORF">HK107_04280</name>
</gene>
<dbReference type="RefSeq" id="WP_173197065.1">
    <property type="nucleotide sequence ID" value="NZ_JABFCX010000002.1"/>
</dbReference>
<accession>A0A7Y3W4H7</accession>
<dbReference type="InterPro" id="IPR010342">
    <property type="entry name" value="DUF938"/>
</dbReference>
<dbReference type="PANTHER" id="PTHR20974:SF0">
    <property type="entry name" value="UPF0585 PROTEIN CG18661"/>
    <property type="match status" value="1"/>
</dbReference>
<dbReference type="Proteomes" id="UP000536835">
    <property type="component" value="Unassembled WGS sequence"/>
</dbReference>
<evidence type="ECO:0000313" key="1">
    <source>
        <dbReference type="EMBL" id="NNU15534.1"/>
    </source>
</evidence>
<name>A0A7Y3W4H7_9PROT</name>